<dbReference type="RefSeq" id="XP_064670531.1">
    <property type="nucleotide sequence ID" value="XM_064810384.1"/>
</dbReference>
<keyword evidence="3" id="KW-1185">Reference proteome</keyword>
<feature type="compositionally biased region" description="Pro residues" evidence="1">
    <location>
        <begin position="74"/>
        <end position="83"/>
    </location>
</feature>
<reference evidence="2" key="1">
    <citation type="journal article" date="2023" name="Mol. Phylogenet. Evol.">
        <title>Genome-scale phylogeny and comparative genomics of the fungal order Sordariales.</title>
        <authorList>
            <person name="Hensen N."/>
            <person name="Bonometti L."/>
            <person name="Westerberg I."/>
            <person name="Brannstrom I.O."/>
            <person name="Guillou S."/>
            <person name="Cros-Aarteil S."/>
            <person name="Calhoun S."/>
            <person name="Haridas S."/>
            <person name="Kuo A."/>
            <person name="Mondo S."/>
            <person name="Pangilinan J."/>
            <person name="Riley R."/>
            <person name="LaButti K."/>
            <person name="Andreopoulos B."/>
            <person name="Lipzen A."/>
            <person name="Chen C."/>
            <person name="Yan M."/>
            <person name="Daum C."/>
            <person name="Ng V."/>
            <person name="Clum A."/>
            <person name="Steindorff A."/>
            <person name="Ohm R.A."/>
            <person name="Martin F."/>
            <person name="Silar P."/>
            <person name="Natvig D.O."/>
            <person name="Lalanne C."/>
            <person name="Gautier V."/>
            <person name="Ament-Velasquez S.L."/>
            <person name="Kruys A."/>
            <person name="Hutchinson M.I."/>
            <person name="Powell A.J."/>
            <person name="Barry K."/>
            <person name="Miller A.N."/>
            <person name="Grigoriev I.V."/>
            <person name="Debuchy R."/>
            <person name="Gladieux P."/>
            <person name="Hiltunen Thoren M."/>
            <person name="Johannesson H."/>
        </authorList>
    </citation>
    <scope>NUCLEOTIDE SEQUENCE</scope>
    <source>
        <strain evidence="2">CBS 508.74</strain>
    </source>
</reference>
<dbReference type="Proteomes" id="UP001302812">
    <property type="component" value="Unassembled WGS sequence"/>
</dbReference>
<accession>A0AAN6TEI5</accession>
<dbReference type="EMBL" id="MU853340">
    <property type="protein sequence ID" value="KAK4112961.1"/>
    <property type="molecule type" value="Genomic_DNA"/>
</dbReference>
<dbReference type="AlphaFoldDB" id="A0AAN6TEI5"/>
<gene>
    <name evidence="2" type="ORF">N656DRAFT_636087</name>
</gene>
<reference evidence="2" key="2">
    <citation type="submission" date="2023-05" db="EMBL/GenBank/DDBJ databases">
        <authorList>
            <consortium name="Lawrence Berkeley National Laboratory"/>
            <person name="Steindorff A."/>
            <person name="Hensen N."/>
            <person name="Bonometti L."/>
            <person name="Westerberg I."/>
            <person name="Brannstrom I.O."/>
            <person name="Guillou S."/>
            <person name="Cros-Aarteil S."/>
            <person name="Calhoun S."/>
            <person name="Haridas S."/>
            <person name="Kuo A."/>
            <person name="Mondo S."/>
            <person name="Pangilinan J."/>
            <person name="Riley R."/>
            <person name="Labutti K."/>
            <person name="Andreopoulos B."/>
            <person name="Lipzen A."/>
            <person name="Chen C."/>
            <person name="Yanf M."/>
            <person name="Daum C."/>
            <person name="Ng V."/>
            <person name="Clum A."/>
            <person name="Ohm R."/>
            <person name="Martin F."/>
            <person name="Silar P."/>
            <person name="Natvig D."/>
            <person name="Lalanne C."/>
            <person name="Gautier V."/>
            <person name="Ament-Velasquez S.L."/>
            <person name="Kruys A."/>
            <person name="Hutchinson M.I."/>
            <person name="Powell A.J."/>
            <person name="Barry K."/>
            <person name="Miller A.N."/>
            <person name="Grigoriev I.V."/>
            <person name="Debuchy R."/>
            <person name="Gladieux P."/>
            <person name="Thoren M.H."/>
            <person name="Johannesson H."/>
        </authorList>
    </citation>
    <scope>NUCLEOTIDE SEQUENCE</scope>
    <source>
        <strain evidence="2">CBS 508.74</strain>
    </source>
</reference>
<evidence type="ECO:0000313" key="2">
    <source>
        <dbReference type="EMBL" id="KAK4112961.1"/>
    </source>
</evidence>
<name>A0AAN6TEI5_9PEZI</name>
<evidence type="ECO:0000313" key="3">
    <source>
        <dbReference type="Proteomes" id="UP001302812"/>
    </source>
</evidence>
<comment type="caution">
    <text evidence="2">The sequence shown here is derived from an EMBL/GenBank/DDBJ whole genome shotgun (WGS) entry which is preliminary data.</text>
</comment>
<feature type="compositionally biased region" description="Polar residues" evidence="1">
    <location>
        <begin position="63"/>
        <end position="73"/>
    </location>
</feature>
<proteinExistence type="predicted"/>
<organism evidence="2 3">
    <name type="scientific">Canariomyces notabilis</name>
    <dbReference type="NCBI Taxonomy" id="2074819"/>
    <lineage>
        <taxon>Eukaryota</taxon>
        <taxon>Fungi</taxon>
        <taxon>Dikarya</taxon>
        <taxon>Ascomycota</taxon>
        <taxon>Pezizomycotina</taxon>
        <taxon>Sordariomycetes</taxon>
        <taxon>Sordariomycetidae</taxon>
        <taxon>Sordariales</taxon>
        <taxon>Chaetomiaceae</taxon>
        <taxon>Canariomyces</taxon>
    </lineage>
</organism>
<evidence type="ECO:0000256" key="1">
    <source>
        <dbReference type="SAM" id="MobiDB-lite"/>
    </source>
</evidence>
<protein>
    <submittedName>
        <fullName evidence="2">Uncharacterized protein</fullName>
    </submittedName>
</protein>
<dbReference type="GeneID" id="89934509"/>
<sequence length="83" mass="9318">MKTPQLWRVPDPTLHTANFHIDTHLLQCSLNPNPAGTAHHGMPSVGSLEQDETWLKKEYLSCEPSQHSANTHQPPKPVLPYSQ</sequence>
<feature type="region of interest" description="Disordered" evidence="1">
    <location>
        <begin position="63"/>
        <end position="83"/>
    </location>
</feature>